<protein>
    <submittedName>
        <fullName evidence="2">Uncharacterized protein</fullName>
    </submittedName>
</protein>
<feature type="region of interest" description="Disordered" evidence="1">
    <location>
        <begin position="50"/>
        <end position="79"/>
    </location>
</feature>
<proteinExistence type="predicted"/>
<dbReference type="Proteomes" id="UP000646827">
    <property type="component" value="Unassembled WGS sequence"/>
</dbReference>
<sequence length="181" mass="20266">MNNQTNDLEDWIFPDASIQNSNPAINGGSIDIIDLILNSRNTPVAPTVTKPILQGQTAASNTEAMGSNEPNPRKEDNSRGLEGYLQLMTGLKWPTHMQSLIQELIRYEAHQANIKKNRDEVIKNIAKEITGSENLVKFIEGKFVKGTKQILEANGTSSAKLLNPENQFRRQLVKEIEKRLD</sequence>
<dbReference type="OrthoDB" id="10404660at2759"/>
<reference evidence="2 3" key="1">
    <citation type="submission" date="2020-12" db="EMBL/GenBank/DDBJ databases">
        <title>Metabolic potential, ecology and presence of endohyphal bacteria is reflected in genomic diversity of Mucoromycotina.</title>
        <authorList>
            <person name="Muszewska A."/>
            <person name="Okrasinska A."/>
            <person name="Steczkiewicz K."/>
            <person name="Drgas O."/>
            <person name="Orlowska M."/>
            <person name="Perlinska-Lenart U."/>
            <person name="Aleksandrzak-Piekarczyk T."/>
            <person name="Szatraj K."/>
            <person name="Zielenkiewicz U."/>
            <person name="Pilsyk S."/>
            <person name="Malc E."/>
            <person name="Mieczkowski P."/>
            <person name="Kruszewska J.S."/>
            <person name="Biernat P."/>
            <person name="Pawlowska J."/>
        </authorList>
    </citation>
    <scope>NUCLEOTIDE SEQUENCE [LARGE SCALE GENOMIC DNA]</scope>
    <source>
        <strain evidence="2 3">CBS 142.35</strain>
    </source>
</reference>
<accession>A0A8H7VSD1</accession>
<dbReference type="AlphaFoldDB" id="A0A8H7VSD1"/>
<comment type="caution">
    <text evidence="2">The sequence shown here is derived from an EMBL/GenBank/DDBJ whole genome shotgun (WGS) entry which is preliminary data.</text>
</comment>
<evidence type="ECO:0000313" key="2">
    <source>
        <dbReference type="EMBL" id="KAG2225294.1"/>
    </source>
</evidence>
<evidence type="ECO:0000313" key="3">
    <source>
        <dbReference type="Proteomes" id="UP000646827"/>
    </source>
</evidence>
<keyword evidence="3" id="KW-1185">Reference proteome</keyword>
<name>A0A8H7VSD1_9FUNG</name>
<dbReference type="EMBL" id="JAEPRB010000030">
    <property type="protein sequence ID" value="KAG2225294.1"/>
    <property type="molecule type" value="Genomic_DNA"/>
</dbReference>
<evidence type="ECO:0000256" key="1">
    <source>
        <dbReference type="SAM" id="MobiDB-lite"/>
    </source>
</evidence>
<organism evidence="2 3">
    <name type="scientific">Circinella minor</name>
    <dbReference type="NCBI Taxonomy" id="1195481"/>
    <lineage>
        <taxon>Eukaryota</taxon>
        <taxon>Fungi</taxon>
        <taxon>Fungi incertae sedis</taxon>
        <taxon>Mucoromycota</taxon>
        <taxon>Mucoromycotina</taxon>
        <taxon>Mucoromycetes</taxon>
        <taxon>Mucorales</taxon>
        <taxon>Lichtheimiaceae</taxon>
        <taxon>Circinella</taxon>
    </lineage>
</organism>
<gene>
    <name evidence="2" type="ORF">INT45_001518</name>
</gene>
<feature type="compositionally biased region" description="Polar residues" evidence="1">
    <location>
        <begin position="54"/>
        <end position="70"/>
    </location>
</feature>